<keyword evidence="4" id="KW-1185">Reference proteome</keyword>
<dbReference type="EMBL" id="CP054056">
    <property type="protein sequence ID" value="QKJ25945.1"/>
    <property type="molecule type" value="Genomic_DNA"/>
</dbReference>
<dbReference type="NCBIfam" id="TIGR00090">
    <property type="entry name" value="rsfS_iojap_ybeB"/>
    <property type="match status" value="1"/>
</dbReference>
<comment type="similarity">
    <text evidence="1 2">Belongs to the Iojap/RsfS family.</text>
</comment>
<gene>
    <name evidence="2 3" type="primary">rsfS</name>
    <name evidence="3" type="ORF">HRU87_02935</name>
</gene>
<dbReference type="Proteomes" id="UP000501003">
    <property type="component" value="Chromosome"/>
</dbReference>
<evidence type="ECO:0000313" key="4">
    <source>
        <dbReference type="Proteomes" id="UP000501003"/>
    </source>
</evidence>
<evidence type="ECO:0000256" key="1">
    <source>
        <dbReference type="ARBA" id="ARBA00010574"/>
    </source>
</evidence>
<dbReference type="KEGG" id="aqg:HRU87_02935"/>
<dbReference type="PANTHER" id="PTHR21043">
    <property type="entry name" value="IOJAP SUPERFAMILY ORTHOLOG"/>
    <property type="match status" value="1"/>
</dbReference>
<keyword evidence="2" id="KW-0678">Repressor</keyword>
<proteinExistence type="inferred from homology"/>
<dbReference type="SUPFAM" id="SSF81301">
    <property type="entry name" value="Nucleotidyltransferase"/>
    <property type="match status" value="1"/>
</dbReference>
<keyword evidence="2" id="KW-0810">Translation regulation</keyword>
<dbReference type="PANTHER" id="PTHR21043:SF0">
    <property type="entry name" value="MITOCHONDRIAL ASSEMBLY OF RIBOSOMAL LARGE SUBUNIT PROTEIN 1"/>
    <property type="match status" value="1"/>
</dbReference>
<dbReference type="GO" id="GO:0043023">
    <property type="term" value="F:ribosomal large subunit binding"/>
    <property type="evidence" value="ECO:0007669"/>
    <property type="project" value="TreeGrafter"/>
</dbReference>
<comment type="subunit">
    <text evidence="2">Interacts with ribosomal protein uL14 (rplN).</text>
</comment>
<protein>
    <recommendedName>
        <fullName evidence="2">Ribosomal silencing factor RsfS</fullName>
    </recommendedName>
</protein>
<dbReference type="AlphaFoldDB" id="A0A7D4PZW2"/>
<dbReference type="InterPro" id="IPR004394">
    <property type="entry name" value="Iojap/RsfS/C7orf30"/>
</dbReference>
<accession>A0A7D4PZW2</accession>
<dbReference type="GO" id="GO:0005737">
    <property type="term" value="C:cytoplasm"/>
    <property type="evidence" value="ECO:0007669"/>
    <property type="project" value="UniProtKB-SubCell"/>
</dbReference>
<name>A0A7D4PZW2_9MICO</name>
<comment type="subcellular location">
    <subcellularLocation>
        <location evidence="2">Cytoplasm</location>
    </subcellularLocation>
</comment>
<sequence>MPASNFTKEVLNLAAAAAQDKLGENLVALDVTEPFALAEIFLIVTAKNERQAQAISDNVEDELLKSGHKARFREGRETGRWILLDFGDLVVHVMHEQERDYYSLERLWRDCPVVPLAQ</sequence>
<keyword evidence="2" id="KW-0963">Cytoplasm</keyword>
<dbReference type="GO" id="GO:0090071">
    <property type="term" value="P:negative regulation of ribosome biogenesis"/>
    <property type="evidence" value="ECO:0007669"/>
    <property type="project" value="UniProtKB-UniRule"/>
</dbReference>
<evidence type="ECO:0000256" key="2">
    <source>
        <dbReference type="HAMAP-Rule" id="MF_01477"/>
    </source>
</evidence>
<dbReference type="InterPro" id="IPR043519">
    <property type="entry name" value="NT_sf"/>
</dbReference>
<dbReference type="HAMAP" id="MF_01477">
    <property type="entry name" value="Iojap_RsfS"/>
    <property type="match status" value="1"/>
</dbReference>
<dbReference type="GO" id="GO:0017148">
    <property type="term" value="P:negative regulation of translation"/>
    <property type="evidence" value="ECO:0007669"/>
    <property type="project" value="UniProtKB-UniRule"/>
</dbReference>
<evidence type="ECO:0000313" key="3">
    <source>
        <dbReference type="EMBL" id="QKJ25945.1"/>
    </source>
</evidence>
<reference evidence="3 4" key="1">
    <citation type="submission" date="2020-05" db="EMBL/GenBank/DDBJ databases">
        <title>Aquirufa sp. strain 15G-AUS-rot a new Aquirufa species.</title>
        <authorList>
            <person name="Pitt A."/>
            <person name="Hahn M.W."/>
        </authorList>
    </citation>
    <scope>NUCLEOTIDE SEQUENCE [LARGE SCALE GENOMIC DNA]</scope>
    <source>
        <strain evidence="3 4">15G-AUS-rot</strain>
    </source>
</reference>
<dbReference type="GO" id="GO:0042256">
    <property type="term" value="P:cytosolic ribosome assembly"/>
    <property type="evidence" value="ECO:0007669"/>
    <property type="project" value="UniProtKB-UniRule"/>
</dbReference>
<organism evidence="3 4">
    <name type="scientific">Aquiluna borgnonia</name>
    <dbReference type="NCBI Taxonomy" id="2499157"/>
    <lineage>
        <taxon>Bacteria</taxon>
        <taxon>Bacillati</taxon>
        <taxon>Actinomycetota</taxon>
        <taxon>Actinomycetes</taxon>
        <taxon>Micrococcales</taxon>
        <taxon>Microbacteriaceae</taxon>
        <taxon>Luna cluster</taxon>
        <taxon>Luna-1 subcluster</taxon>
        <taxon>Aquiluna</taxon>
    </lineage>
</organism>
<dbReference type="Gene3D" id="3.30.460.10">
    <property type="entry name" value="Beta Polymerase, domain 2"/>
    <property type="match status" value="1"/>
</dbReference>
<comment type="function">
    <text evidence="2">Functions as a ribosomal silencing factor. Interacts with ribosomal protein uL14 (rplN), blocking formation of intersubunit bridge B8. Prevents association of the 30S and 50S ribosomal subunits and the formation of functional ribosomes, thus repressing translation.</text>
</comment>
<dbReference type="Pfam" id="PF02410">
    <property type="entry name" value="RsfS"/>
    <property type="match status" value="1"/>
</dbReference>